<dbReference type="RefSeq" id="WP_338229595.1">
    <property type="nucleotide sequence ID" value="NZ_BTPE01000011.1"/>
</dbReference>
<dbReference type="SUPFAM" id="SSF56973">
    <property type="entry name" value="Aerolisin/ETX pore-forming domain"/>
    <property type="match status" value="1"/>
</dbReference>
<protein>
    <recommendedName>
        <fullName evidence="3">Toxin ETX/toxin MTX2</fullName>
    </recommendedName>
</protein>
<keyword evidence="2" id="KW-1185">Reference proteome</keyword>
<proteinExistence type="predicted"/>
<comment type="caution">
    <text evidence="1">The sequence shown here is derived from an EMBL/GenBank/DDBJ whole genome shotgun (WGS) entry which is preliminary data.</text>
</comment>
<name>A0ABQ6Q3L9_9BACT</name>
<accession>A0ABQ6Q3L9</accession>
<dbReference type="EMBL" id="BTPE01000011">
    <property type="protein sequence ID" value="GMQ34774.1"/>
    <property type="molecule type" value="Genomic_DNA"/>
</dbReference>
<reference evidence="1 2" key="1">
    <citation type="submission" date="2023-08" db="EMBL/GenBank/DDBJ databases">
        <title>Draft genome sequence of Algoriphagus taiwanensis.</title>
        <authorList>
            <person name="Takatani N."/>
            <person name="Hosokawa M."/>
            <person name="Sawabe T."/>
        </authorList>
    </citation>
    <scope>NUCLEOTIDE SEQUENCE [LARGE SCALE GENOMIC DNA]</scope>
    <source>
        <strain evidence="1 2">JCM 19755</strain>
    </source>
</reference>
<evidence type="ECO:0000313" key="2">
    <source>
        <dbReference type="Proteomes" id="UP001307705"/>
    </source>
</evidence>
<organism evidence="1 2">
    <name type="scientific">Algoriphagus taiwanensis</name>
    <dbReference type="NCBI Taxonomy" id="1445656"/>
    <lineage>
        <taxon>Bacteria</taxon>
        <taxon>Pseudomonadati</taxon>
        <taxon>Bacteroidota</taxon>
        <taxon>Cytophagia</taxon>
        <taxon>Cytophagales</taxon>
        <taxon>Cyclobacteriaceae</taxon>
        <taxon>Algoriphagus</taxon>
    </lineage>
</organism>
<sequence length="548" mass="60071">MKNSNSFTSYLIGISLLFAFSCTDPVEPDTTPGTIQEGQGISESDLETYEGEVGLVLNLRELARKGWKPTEAEFELQTSGEVLRKAVPVDEFGYLAVLKFPVKDLSPAQRTQLTNGVKITVNVKDQANEPILTKADLGTLSLLSNLTPIAINAASLPDTEEVSNYALLGGTGMYVQKVNNQGVPQTGAMRWNRDPFFGNTMTVSSNTTFSGNQPDFVFNFTPVPGQKNTFYIQLASSGEYLQIAETFYAKEPPVRIHFAPVNSGRKNLNGLSNSVLASFQFRIQKVGEGRFRLIDHRNRQIREAAGVGLTVNLSGAKEVLWRFVAKEIEWSAQPIATSVLEPVLPKATSGFSFNSTLTNCSGGQLQQTVGADFSEERTTTVGWAESISVNNTKTVSVSSTVGVTISAPFFGVRSSLSASVTTGFEWSHSVTSESSQYESQTTTKRESYFSSRVITVPPRSASLVYDAYQYYENVRVNHVQRIRISGKNERGRALTGAEIRTLFAFSNFNGVINSVEENSVVVTIMGFTILDKFMDTQSKVQEVPPRCN</sequence>
<evidence type="ECO:0000313" key="1">
    <source>
        <dbReference type="EMBL" id="GMQ34774.1"/>
    </source>
</evidence>
<dbReference type="Gene3D" id="2.170.15.10">
    <property type="entry name" value="Proaerolysin, chain A, domain 3"/>
    <property type="match status" value="1"/>
</dbReference>
<evidence type="ECO:0008006" key="3">
    <source>
        <dbReference type="Google" id="ProtNLM"/>
    </source>
</evidence>
<dbReference type="PROSITE" id="PS51257">
    <property type="entry name" value="PROKAR_LIPOPROTEIN"/>
    <property type="match status" value="1"/>
</dbReference>
<gene>
    <name evidence="1" type="ORF">Ataiwa_30470</name>
</gene>
<dbReference type="Proteomes" id="UP001307705">
    <property type="component" value="Unassembled WGS sequence"/>
</dbReference>